<comment type="caution">
    <text evidence="8">The sequence shown here is derived from an EMBL/GenBank/DDBJ whole genome shotgun (WGS) entry which is preliminary data.</text>
</comment>
<proteinExistence type="predicted"/>
<feature type="domain" description="DUF202" evidence="7">
    <location>
        <begin position="54"/>
        <end position="120"/>
    </location>
</feature>
<keyword evidence="3 6" id="KW-0812">Transmembrane</keyword>
<comment type="subcellular location">
    <subcellularLocation>
        <location evidence="1">Cell membrane</location>
        <topology evidence="1">Multi-pass membrane protein</topology>
    </subcellularLocation>
</comment>
<dbReference type="OrthoDB" id="199599at2759"/>
<dbReference type="Pfam" id="PF02656">
    <property type="entry name" value="DUF202"/>
    <property type="match status" value="1"/>
</dbReference>
<protein>
    <recommendedName>
        <fullName evidence="7">DUF202 domain-containing protein</fullName>
    </recommendedName>
</protein>
<accession>A0A409VRD2</accession>
<feature type="transmembrane region" description="Helical" evidence="6">
    <location>
        <begin position="93"/>
        <end position="113"/>
    </location>
</feature>
<keyword evidence="2" id="KW-1003">Cell membrane</keyword>
<evidence type="ECO:0000256" key="4">
    <source>
        <dbReference type="ARBA" id="ARBA00022989"/>
    </source>
</evidence>
<feature type="transmembrane region" description="Helical" evidence="6">
    <location>
        <begin position="63"/>
        <end position="81"/>
    </location>
</feature>
<name>A0A409VRD2_9AGAR</name>
<organism evidence="8 9">
    <name type="scientific">Panaeolus cyanescens</name>
    <dbReference type="NCBI Taxonomy" id="181874"/>
    <lineage>
        <taxon>Eukaryota</taxon>
        <taxon>Fungi</taxon>
        <taxon>Dikarya</taxon>
        <taxon>Basidiomycota</taxon>
        <taxon>Agaricomycotina</taxon>
        <taxon>Agaricomycetes</taxon>
        <taxon>Agaricomycetidae</taxon>
        <taxon>Agaricales</taxon>
        <taxon>Agaricineae</taxon>
        <taxon>Galeropsidaceae</taxon>
        <taxon>Panaeolus</taxon>
    </lineage>
</organism>
<feature type="transmembrane region" description="Helical" evidence="6">
    <location>
        <begin position="133"/>
        <end position="155"/>
    </location>
</feature>
<dbReference type="PANTHER" id="PTHR34187">
    <property type="entry name" value="FGR18P"/>
    <property type="match status" value="1"/>
</dbReference>
<reference evidence="8 9" key="1">
    <citation type="journal article" date="2018" name="Evol. Lett.">
        <title>Horizontal gene cluster transfer increased hallucinogenic mushroom diversity.</title>
        <authorList>
            <person name="Reynolds H.T."/>
            <person name="Vijayakumar V."/>
            <person name="Gluck-Thaler E."/>
            <person name="Korotkin H.B."/>
            <person name="Matheny P.B."/>
            <person name="Slot J.C."/>
        </authorList>
    </citation>
    <scope>NUCLEOTIDE SEQUENCE [LARGE SCALE GENOMIC DNA]</scope>
    <source>
        <strain evidence="8 9">2629</strain>
    </source>
</reference>
<evidence type="ECO:0000256" key="2">
    <source>
        <dbReference type="ARBA" id="ARBA00022475"/>
    </source>
</evidence>
<dbReference type="InterPro" id="IPR003807">
    <property type="entry name" value="DUF202"/>
</dbReference>
<dbReference type="InterPro" id="IPR052053">
    <property type="entry name" value="IM_YidH-like"/>
</dbReference>
<dbReference type="AlphaFoldDB" id="A0A409VRD2"/>
<evidence type="ECO:0000256" key="6">
    <source>
        <dbReference type="SAM" id="Phobius"/>
    </source>
</evidence>
<keyword evidence="9" id="KW-1185">Reference proteome</keyword>
<evidence type="ECO:0000256" key="1">
    <source>
        <dbReference type="ARBA" id="ARBA00004651"/>
    </source>
</evidence>
<evidence type="ECO:0000259" key="7">
    <source>
        <dbReference type="Pfam" id="PF02656"/>
    </source>
</evidence>
<evidence type="ECO:0000256" key="5">
    <source>
        <dbReference type="ARBA" id="ARBA00023136"/>
    </source>
</evidence>
<dbReference type="EMBL" id="NHTK01005999">
    <property type="protein sequence ID" value="PPQ68808.1"/>
    <property type="molecule type" value="Genomic_DNA"/>
</dbReference>
<evidence type="ECO:0000313" key="8">
    <source>
        <dbReference type="EMBL" id="PPQ68808.1"/>
    </source>
</evidence>
<evidence type="ECO:0000256" key="3">
    <source>
        <dbReference type="ARBA" id="ARBA00022692"/>
    </source>
</evidence>
<dbReference type="InParanoid" id="A0A409VRD2"/>
<evidence type="ECO:0000313" key="9">
    <source>
        <dbReference type="Proteomes" id="UP000284842"/>
    </source>
</evidence>
<keyword evidence="4 6" id="KW-1133">Transmembrane helix</keyword>
<sequence length="161" mass="17060">MSTPGSIAPGAIQHQNILDEHTPLLGKGKSAESYAEPDDNAIQLRLKNSGSVARDHLASERTYLAYVRTSLAISSAGVALMQLMTAVGKTQAFAAPFASAFVVLGILVLGFGTRRYFLVQTSLISGFYPTTTLGVALLSFTLGSLVTIVFGILLADRMKHS</sequence>
<dbReference type="Proteomes" id="UP000284842">
    <property type="component" value="Unassembled WGS sequence"/>
</dbReference>
<keyword evidence="5 6" id="KW-0472">Membrane</keyword>
<dbReference type="PANTHER" id="PTHR34187:SF2">
    <property type="entry name" value="DUF202 DOMAIN-CONTAINING PROTEIN"/>
    <property type="match status" value="1"/>
</dbReference>
<gene>
    <name evidence="8" type="ORF">CVT24_007693</name>
</gene>
<dbReference type="GO" id="GO:0005886">
    <property type="term" value="C:plasma membrane"/>
    <property type="evidence" value="ECO:0007669"/>
    <property type="project" value="UniProtKB-SubCell"/>
</dbReference>